<dbReference type="Gene3D" id="1.10.10.10">
    <property type="entry name" value="Winged helix-like DNA-binding domain superfamily/Winged helix DNA-binding domain"/>
    <property type="match status" value="1"/>
</dbReference>
<organism evidence="4 5">
    <name type="scientific">Bisgaard Taxon 45</name>
    <dbReference type="NCBI Taxonomy" id="304289"/>
    <lineage>
        <taxon>Bacteria</taxon>
        <taxon>Pseudomonadati</taxon>
        <taxon>Pseudomonadota</taxon>
        <taxon>Gammaproteobacteria</taxon>
        <taxon>Pasteurellales</taxon>
        <taxon>Pasteurellaceae</taxon>
    </lineage>
</organism>
<keyword evidence="5" id="KW-1185">Reference proteome</keyword>
<dbReference type="InterPro" id="IPR026881">
    <property type="entry name" value="WYL_dom"/>
</dbReference>
<dbReference type="Pfam" id="PF08220">
    <property type="entry name" value="HTH_DeoR"/>
    <property type="match status" value="1"/>
</dbReference>
<keyword evidence="1" id="KW-0805">Transcription regulation</keyword>
<sequence length="298" mass="35115">MSKTKHERVALRLAIILQYLIEGRRLKIDDLAEEFQISKRTIQKDLNERLAFLEWKENSNGYYSIDLSQLGILTKTDIQRFARFASVQELFPNIDRSFYQENLLQSVQVKGFQYENIKPYEHNFKTIQQAIEQQRKIQFFYTKANEKMGKTYQLEPYSLINKNGIWYVIGLDNNKEKTFCFTQIKTLLVKNDRFETNPTFLQKIQNSDSISHGNQISEVIIKVSAKATPYFQRRNLLPNQEILKKLDDGSLLLQCKQINEMEILPLVQYWIPHLTVISPEGLQGKLVERLKEYLTHLS</sequence>
<dbReference type="PANTHER" id="PTHR34580">
    <property type="match status" value="1"/>
</dbReference>
<proteinExistence type="predicted"/>
<dbReference type="PANTHER" id="PTHR34580:SF1">
    <property type="entry name" value="PROTEIN PAFC"/>
    <property type="match status" value="1"/>
</dbReference>
<dbReference type="InterPro" id="IPR057727">
    <property type="entry name" value="WCX_dom"/>
</dbReference>
<evidence type="ECO:0000313" key="4">
    <source>
        <dbReference type="EMBL" id="MDP9499993.1"/>
    </source>
</evidence>
<dbReference type="SMART" id="SM00420">
    <property type="entry name" value="HTH_DEOR"/>
    <property type="match status" value="1"/>
</dbReference>
<dbReference type="PROSITE" id="PS52050">
    <property type="entry name" value="WYL"/>
    <property type="match status" value="1"/>
</dbReference>
<dbReference type="EMBL" id="JAQAHH010000004">
    <property type="protein sequence ID" value="MDP9499993.1"/>
    <property type="molecule type" value="Genomic_DNA"/>
</dbReference>
<dbReference type="InterPro" id="IPR036388">
    <property type="entry name" value="WH-like_DNA-bd_sf"/>
</dbReference>
<dbReference type="InterPro" id="IPR036390">
    <property type="entry name" value="WH_DNA-bd_sf"/>
</dbReference>
<accession>A0ABT9KD52</accession>
<protein>
    <submittedName>
        <fullName evidence="4">WYL domain-containing protein</fullName>
    </submittedName>
</protein>
<dbReference type="SUPFAM" id="SSF46785">
    <property type="entry name" value="Winged helix' DNA-binding domain"/>
    <property type="match status" value="1"/>
</dbReference>
<dbReference type="InterPro" id="IPR051534">
    <property type="entry name" value="CBASS_pafABC_assoc_protein"/>
</dbReference>
<reference evidence="4 5" key="1">
    <citation type="submission" date="2022-12" db="EMBL/GenBank/DDBJ databases">
        <title>Genome sequence of Pasteurellaceae Bisgaard Taxon 45.</title>
        <authorList>
            <person name="Foggin C."/>
            <person name="Rosen L.E."/>
            <person name="Henton M."/>
            <person name="Buys A."/>
            <person name="Floyd T."/>
            <person name="Turner A.D."/>
            <person name="Tarbin J."/>
            <person name="Lloyd A.S."/>
            <person name="Chaitezvi C."/>
            <person name="Ellis R.J."/>
            <person name="Roberts H.C."/>
            <person name="Dastjerdi A."/>
            <person name="Nunez A."/>
            <person name="Van Vliet A.H."/>
            <person name="Steinbach F."/>
        </authorList>
    </citation>
    <scope>NUCLEOTIDE SEQUENCE [LARGE SCALE GENOMIC DNA]</scope>
    <source>
        <strain evidence="4 5">VF20HR</strain>
    </source>
</reference>
<dbReference type="Pfam" id="PF25583">
    <property type="entry name" value="WCX"/>
    <property type="match status" value="1"/>
</dbReference>
<comment type="caution">
    <text evidence="4">The sequence shown here is derived from an EMBL/GenBank/DDBJ whole genome shotgun (WGS) entry which is preliminary data.</text>
</comment>
<gene>
    <name evidence="4" type="ORF">O7M46_03405</name>
</gene>
<dbReference type="Pfam" id="PF13280">
    <property type="entry name" value="WYL"/>
    <property type="match status" value="1"/>
</dbReference>
<dbReference type="Proteomes" id="UP001224083">
    <property type="component" value="Unassembled WGS sequence"/>
</dbReference>
<feature type="domain" description="HTH deoR-type" evidence="3">
    <location>
        <begin position="12"/>
        <end position="64"/>
    </location>
</feature>
<name>A0ABT9KD52_9PAST</name>
<keyword evidence="2" id="KW-0804">Transcription</keyword>
<evidence type="ECO:0000259" key="3">
    <source>
        <dbReference type="SMART" id="SM00420"/>
    </source>
</evidence>
<dbReference type="InterPro" id="IPR001034">
    <property type="entry name" value="DeoR_HTH"/>
</dbReference>
<evidence type="ECO:0000313" key="5">
    <source>
        <dbReference type="Proteomes" id="UP001224083"/>
    </source>
</evidence>
<evidence type="ECO:0000256" key="1">
    <source>
        <dbReference type="ARBA" id="ARBA00023015"/>
    </source>
</evidence>
<evidence type="ECO:0000256" key="2">
    <source>
        <dbReference type="ARBA" id="ARBA00023163"/>
    </source>
</evidence>